<evidence type="ECO:0000256" key="1">
    <source>
        <dbReference type="PROSITE-ProRule" id="PRU00339"/>
    </source>
</evidence>
<dbReference type="RefSeq" id="WP_009193678.1">
    <property type="nucleotide sequence ID" value="NZ_AODQ01000004.1"/>
</dbReference>
<keyword evidence="4" id="KW-1185">Reference proteome</keyword>
<dbReference type="SUPFAM" id="SSF48452">
    <property type="entry name" value="TPR-like"/>
    <property type="match status" value="1"/>
</dbReference>
<proteinExistence type="predicted"/>
<accession>M7NS32</accession>
<organism evidence="3 4">
    <name type="scientific">Cesiribacter andamanensis AMV16</name>
    <dbReference type="NCBI Taxonomy" id="1279009"/>
    <lineage>
        <taxon>Bacteria</taxon>
        <taxon>Pseudomonadati</taxon>
        <taxon>Bacteroidota</taxon>
        <taxon>Cytophagia</taxon>
        <taxon>Cytophagales</taxon>
        <taxon>Cesiribacteraceae</taxon>
        <taxon>Cesiribacter</taxon>
    </lineage>
</organism>
<dbReference type="AlphaFoldDB" id="M7NS32"/>
<dbReference type="InterPro" id="IPR011990">
    <property type="entry name" value="TPR-like_helical_dom_sf"/>
</dbReference>
<evidence type="ECO:0000313" key="3">
    <source>
        <dbReference type="EMBL" id="EMR04510.1"/>
    </source>
</evidence>
<dbReference type="OrthoDB" id="597471at2"/>
<dbReference type="Proteomes" id="UP000011910">
    <property type="component" value="Unassembled WGS sequence"/>
</dbReference>
<dbReference type="Gene3D" id="1.25.40.10">
    <property type="entry name" value="Tetratricopeptide repeat domain"/>
    <property type="match status" value="1"/>
</dbReference>
<gene>
    <name evidence="3" type="ORF">ADICEAN_00268</name>
</gene>
<dbReference type="InterPro" id="IPR019734">
    <property type="entry name" value="TPR_rpt"/>
</dbReference>
<protein>
    <submittedName>
        <fullName evidence="3">Tetratricopeptide repeat protein</fullName>
    </submittedName>
</protein>
<dbReference type="EMBL" id="AODQ01000004">
    <property type="protein sequence ID" value="EMR04510.1"/>
    <property type="molecule type" value="Genomic_DNA"/>
</dbReference>
<dbReference type="STRING" id="1279009.ADICEAN_00268"/>
<keyword evidence="1" id="KW-0802">TPR repeat</keyword>
<dbReference type="PROSITE" id="PS50005">
    <property type="entry name" value="TPR"/>
    <property type="match status" value="1"/>
</dbReference>
<comment type="caution">
    <text evidence="3">The sequence shown here is derived from an EMBL/GenBank/DDBJ whole genome shotgun (WGS) entry which is preliminary data.</text>
</comment>
<dbReference type="eggNOG" id="COG4700">
    <property type="taxonomic scope" value="Bacteria"/>
</dbReference>
<feature type="region of interest" description="Disordered" evidence="2">
    <location>
        <begin position="150"/>
        <end position="175"/>
    </location>
</feature>
<name>M7NS32_9BACT</name>
<evidence type="ECO:0000256" key="2">
    <source>
        <dbReference type="SAM" id="MobiDB-lite"/>
    </source>
</evidence>
<feature type="compositionally biased region" description="Basic and acidic residues" evidence="2">
    <location>
        <begin position="150"/>
        <end position="166"/>
    </location>
</feature>
<sequence>MKSMLFFIFLVLWQGGGGTKLTRIAETNRLKQAAADAYLNERYSEAAALYEQLITDWGENSDAVRLNRANSLYRAGKKETAAEAYRLMIESTTGRAAKSKALQQLGYMASEEERLPDALQYFKEALKADHTNEAARYNYEVAWRRLNERKNQDQEQEKEEQDKEQENIEPSEWAKQQKAKAEGLVQQYRYADALQLMQESYKQDSTIAAYRDFIRRLGDVVDIEQ</sequence>
<feature type="repeat" description="TPR" evidence="1">
    <location>
        <begin position="99"/>
        <end position="132"/>
    </location>
</feature>
<reference evidence="3 4" key="1">
    <citation type="journal article" date="2013" name="Genome Announc.">
        <title>Draft Genome Sequence of Cesiribacter andamanensis Strain AMV16T, Isolated from a Soil Sample from a Mud Volcano in the Andaman Islands, India.</title>
        <authorList>
            <person name="Shivaji S."/>
            <person name="Ara S."/>
            <person name="Begum Z."/>
            <person name="Srinivas T.N."/>
            <person name="Singh A."/>
            <person name="Kumar Pinnaka A."/>
        </authorList>
    </citation>
    <scope>NUCLEOTIDE SEQUENCE [LARGE SCALE GENOMIC DNA]</scope>
    <source>
        <strain evidence="3 4">AMV16</strain>
    </source>
</reference>
<evidence type="ECO:0000313" key="4">
    <source>
        <dbReference type="Proteomes" id="UP000011910"/>
    </source>
</evidence>